<dbReference type="PIRSF" id="PIRSF017082">
    <property type="entry name" value="YflP"/>
    <property type="match status" value="1"/>
</dbReference>
<accession>A0ABU0CPG7</accession>
<keyword evidence="2" id="KW-0732">Signal</keyword>
<dbReference type="EMBL" id="JAUSUQ010000002">
    <property type="protein sequence ID" value="MDQ0337983.1"/>
    <property type="molecule type" value="Genomic_DNA"/>
</dbReference>
<dbReference type="PANTHER" id="PTHR42928:SF5">
    <property type="entry name" value="BLR1237 PROTEIN"/>
    <property type="match status" value="1"/>
</dbReference>
<proteinExistence type="inferred from homology"/>
<feature type="chain" id="PRO_5045645417" evidence="2">
    <location>
        <begin position="19"/>
        <end position="321"/>
    </location>
</feature>
<dbReference type="Gene3D" id="3.40.190.150">
    <property type="entry name" value="Bordetella uptake gene, domain 1"/>
    <property type="match status" value="1"/>
</dbReference>
<evidence type="ECO:0000313" key="3">
    <source>
        <dbReference type="EMBL" id="MDQ0337983.1"/>
    </source>
</evidence>
<evidence type="ECO:0000313" key="4">
    <source>
        <dbReference type="Proteomes" id="UP001232445"/>
    </source>
</evidence>
<name>A0ABU0CPG7_9BACI</name>
<evidence type="ECO:0000256" key="1">
    <source>
        <dbReference type="ARBA" id="ARBA00006987"/>
    </source>
</evidence>
<dbReference type="Pfam" id="PF03401">
    <property type="entry name" value="TctC"/>
    <property type="match status" value="1"/>
</dbReference>
<dbReference type="Proteomes" id="UP001232445">
    <property type="component" value="Unassembled WGS sequence"/>
</dbReference>
<comment type="caution">
    <text evidence="3">The sequence shown here is derived from an EMBL/GenBank/DDBJ whole genome shotgun (WGS) entry which is preliminary data.</text>
</comment>
<sequence length="321" mass="35297">MKKLILFVLLSTCLMVNLTGCTRETDVEAYPNKPIQLIVSYSAGAATDTQARIVAKYASQYLGQELVIVNRPGGGGQVGWNYFASVEPDGYILTAYNLPHIITQPMIGETSFQLDTFEPIVNWGWDPTVFAVRHDSPYQTLDALLEAVRQSPGTITIGHAGKFVGQHLAILLLEQEAAIHFEDVAYNGAADALAALLGGHIQVVAGNLSDMYRQGDEVRILAIATEERHPYAPDVPTFTELGYPSVKMSTDRGIAAKAGTPAEVINRLEESFLQLLHDEDFQEEMAQAGADLLIMNRNDLLQEFKQRQALYTDLLEGITTR</sequence>
<feature type="signal peptide" evidence="2">
    <location>
        <begin position="1"/>
        <end position="18"/>
    </location>
</feature>
<keyword evidence="3" id="KW-0675">Receptor</keyword>
<dbReference type="InterPro" id="IPR005064">
    <property type="entry name" value="BUG"/>
</dbReference>
<comment type="similarity">
    <text evidence="1">Belongs to the UPF0065 (bug) family.</text>
</comment>
<gene>
    <name evidence="3" type="ORF">J2S00_000766</name>
</gene>
<reference evidence="3 4" key="1">
    <citation type="submission" date="2023-07" db="EMBL/GenBank/DDBJ databases">
        <title>Genomic Encyclopedia of Type Strains, Phase IV (KMG-IV): sequencing the most valuable type-strain genomes for metagenomic binning, comparative biology and taxonomic classification.</title>
        <authorList>
            <person name="Goeker M."/>
        </authorList>
    </citation>
    <scope>NUCLEOTIDE SEQUENCE [LARGE SCALE GENOMIC DNA]</scope>
    <source>
        <strain evidence="3 4">DSM 17740</strain>
    </source>
</reference>
<evidence type="ECO:0000256" key="2">
    <source>
        <dbReference type="SAM" id="SignalP"/>
    </source>
</evidence>
<dbReference type="InterPro" id="IPR042100">
    <property type="entry name" value="Bug_dom1"/>
</dbReference>
<dbReference type="SUPFAM" id="SSF53850">
    <property type="entry name" value="Periplasmic binding protein-like II"/>
    <property type="match status" value="1"/>
</dbReference>
<dbReference type="CDD" id="cd07012">
    <property type="entry name" value="PBP2_Bug_TTT"/>
    <property type="match status" value="1"/>
</dbReference>
<keyword evidence="4" id="KW-1185">Reference proteome</keyword>
<dbReference type="RefSeq" id="WP_307335626.1">
    <property type="nucleotide sequence ID" value="NZ_JAUSUQ010000002.1"/>
</dbReference>
<dbReference type="Gene3D" id="3.40.190.10">
    <property type="entry name" value="Periplasmic binding protein-like II"/>
    <property type="match status" value="1"/>
</dbReference>
<dbReference type="PANTHER" id="PTHR42928">
    <property type="entry name" value="TRICARBOXYLATE-BINDING PROTEIN"/>
    <property type="match status" value="1"/>
</dbReference>
<organism evidence="3 4">
    <name type="scientific">Caldalkalibacillus uzonensis</name>
    <dbReference type="NCBI Taxonomy" id="353224"/>
    <lineage>
        <taxon>Bacteria</taxon>
        <taxon>Bacillati</taxon>
        <taxon>Bacillota</taxon>
        <taxon>Bacilli</taxon>
        <taxon>Bacillales</taxon>
        <taxon>Bacillaceae</taxon>
        <taxon>Caldalkalibacillus</taxon>
    </lineage>
</organism>
<protein>
    <submittedName>
        <fullName evidence="3">Tripartite-type tricarboxylate transporter receptor subunit TctC</fullName>
    </submittedName>
</protein>